<evidence type="ECO:0000256" key="4">
    <source>
        <dbReference type="PROSITE-ProRule" id="PRU10141"/>
    </source>
</evidence>
<accession>A0A640KQS3</accession>
<dbReference type="VEuPathDB" id="TriTrypDB:LtaPh_2718300"/>
<evidence type="ECO:0000256" key="3">
    <source>
        <dbReference type="ARBA" id="ARBA00022840"/>
    </source>
</evidence>
<evidence type="ECO:0000259" key="6">
    <source>
        <dbReference type="PROSITE" id="PS50011"/>
    </source>
</evidence>
<evidence type="ECO:0000256" key="1">
    <source>
        <dbReference type="ARBA" id="ARBA00012513"/>
    </source>
</evidence>
<dbReference type="InterPro" id="IPR011009">
    <property type="entry name" value="Kinase-like_dom_sf"/>
</dbReference>
<dbReference type="InterPro" id="IPR050235">
    <property type="entry name" value="CK1_Ser-Thr_kinase"/>
</dbReference>
<evidence type="ECO:0000256" key="5">
    <source>
        <dbReference type="SAM" id="MobiDB-lite"/>
    </source>
</evidence>
<dbReference type="InterPro" id="IPR017441">
    <property type="entry name" value="Protein_kinase_ATP_BS"/>
</dbReference>
<dbReference type="OrthoDB" id="5579860at2759"/>
<dbReference type="FunFam" id="1.10.510.10:FF:001132">
    <property type="entry name" value="Casein kinase I-like protein"/>
    <property type="match status" value="1"/>
</dbReference>
<dbReference type="GO" id="GO:0004674">
    <property type="term" value="F:protein serine/threonine kinase activity"/>
    <property type="evidence" value="ECO:0007669"/>
    <property type="project" value="UniProtKB-EC"/>
</dbReference>
<dbReference type="SUPFAM" id="SSF56112">
    <property type="entry name" value="Protein kinase-like (PK-like)"/>
    <property type="match status" value="1"/>
</dbReference>
<dbReference type="InterPro" id="IPR008271">
    <property type="entry name" value="Ser/Thr_kinase_AS"/>
</dbReference>
<keyword evidence="3 4" id="KW-0067">ATP-binding</keyword>
<dbReference type="Gene3D" id="1.10.510.10">
    <property type="entry name" value="Transferase(Phosphotransferase) domain 1"/>
    <property type="match status" value="1"/>
</dbReference>
<feature type="domain" description="Protein kinase" evidence="6">
    <location>
        <begin position="106"/>
        <end position="418"/>
    </location>
</feature>
<dbReference type="Proteomes" id="UP000419144">
    <property type="component" value="Unassembled WGS sequence"/>
</dbReference>
<feature type="compositionally biased region" description="Pro residues" evidence="5">
    <location>
        <begin position="78"/>
        <end position="87"/>
    </location>
</feature>
<dbReference type="EC" id="2.7.11.1" evidence="1"/>
<dbReference type="PANTHER" id="PTHR11909">
    <property type="entry name" value="CASEIN KINASE-RELATED"/>
    <property type="match status" value="1"/>
</dbReference>
<gene>
    <name evidence="7" type="ORF">LtaPh_2718300</name>
</gene>
<feature type="compositionally biased region" description="Polar residues" evidence="5">
    <location>
        <begin position="1"/>
        <end position="17"/>
    </location>
</feature>
<organism evidence="7 8">
    <name type="scientific">Leishmania tarentolae</name>
    <name type="common">Sauroleishmania tarentolae</name>
    <dbReference type="NCBI Taxonomy" id="5689"/>
    <lineage>
        <taxon>Eukaryota</taxon>
        <taxon>Discoba</taxon>
        <taxon>Euglenozoa</taxon>
        <taxon>Kinetoplastea</taxon>
        <taxon>Metakinetoplastina</taxon>
        <taxon>Trypanosomatida</taxon>
        <taxon>Trypanosomatidae</taxon>
        <taxon>Leishmaniinae</taxon>
        <taxon>Leishmania</taxon>
        <taxon>lizard Leishmania</taxon>
    </lineage>
</organism>
<keyword evidence="8" id="KW-1185">Reference proteome</keyword>
<dbReference type="SMART" id="SM00220">
    <property type="entry name" value="S_TKc"/>
    <property type="match status" value="1"/>
</dbReference>
<dbReference type="PROSITE" id="PS00108">
    <property type="entry name" value="PROTEIN_KINASE_ST"/>
    <property type="match status" value="1"/>
</dbReference>
<feature type="binding site" evidence="4">
    <location>
        <position position="135"/>
    </location>
    <ligand>
        <name>ATP</name>
        <dbReference type="ChEBI" id="CHEBI:30616"/>
    </ligand>
</feature>
<dbReference type="EMBL" id="BLBS01000037">
    <property type="protein sequence ID" value="GET89829.1"/>
    <property type="molecule type" value="Genomic_DNA"/>
</dbReference>
<reference evidence="7" key="1">
    <citation type="submission" date="2019-11" db="EMBL/GenBank/DDBJ databases">
        <title>Leishmania tarentolae CDS.</title>
        <authorList>
            <person name="Goto Y."/>
            <person name="Yamagishi J."/>
        </authorList>
    </citation>
    <scope>NUCLEOTIDE SEQUENCE [LARGE SCALE GENOMIC DNA]</scope>
    <source>
        <strain evidence="7">Parrot Tar II</strain>
    </source>
</reference>
<evidence type="ECO:0000256" key="2">
    <source>
        <dbReference type="ARBA" id="ARBA00022741"/>
    </source>
</evidence>
<dbReference type="AlphaFoldDB" id="A0A640KQS3"/>
<name>A0A640KQS3_LEITA</name>
<dbReference type="GO" id="GO:0005524">
    <property type="term" value="F:ATP binding"/>
    <property type="evidence" value="ECO:0007669"/>
    <property type="project" value="UniProtKB-UniRule"/>
</dbReference>
<feature type="region of interest" description="Disordered" evidence="5">
    <location>
        <begin position="1"/>
        <end position="26"/>
    </location>
</feature>
<dbReference type="InterPro" id="IPR000719">
    <property type="entry name" value="Prot_kinase_dom"/>
</dbReference>
<evidence type="ECO:0000313" key="7">
    <source>
        <dbReference type="EMBL" id="GET89829.1"/>
    </source>
</evidence>
<sequence>MTLTGRTAQAVHTQNDVVGQRPPPPPYPNINMGVSAVHLHQDFSRHPNNNQRTLPHPRHGTALPVVTAGTPLVTQQPQPSPPPPKPPQTHQQGHHNQPQSIFGGRFTLLDRLGSGGFGEVYRAEERDQQVPIAIKVERVTDANALPEQSFLFHEAKVMQEIHKCIQAHTAAQQQQNQWMQLKEEKRAQCSNGRRSENEASAAAEEAKQEKLGIAKLKYYGQDGMSRVLIMSLHGQSVANVHRQQGRLSFFATVMIADQVLRSLEHVHRAGYVHADLKPDNILFGREDPEQLYLVDFGLSVHFRDRKGKHRPLMTNHSFVGTPRYASLRTHMGYTLSRRDDIEQLVYVMIYLFRGRLPWSGLRISDPVAKEKRIARMKAEMTLDAICAGCPEAFRDMLNYSRCMDFEEEPQYQYLHVLLCSLRDSCTELSGDPSSVPANGSGGMMPQVFTLNANCSMNQNPKGQKGGDAALDGGAGGAIGGEAAPMKNTNIAAGVIDQIDGAAENPMMTSSRGTGAPAFFSDAIGQGFLSGNGTDAGPLSPRIDCLNGQPFLPPPLDLQLPCGSPQLRQMH</sequence>
<keyword evidence="2 4" id="KW-0547">Nucleotide-binding</keyword>
<dbReference type="PROSITE" id="PS50011">
    <property type="entry name" value="PROTEIN_KINASE_DOM"/>
    <property type="match status" value="1"/>
</dbReference>
<feature type="region of interest" description="Disordered" evidence="5">
    <location>
        <begin position="44"/>
        <end position="101"/>
    </location>
</feature>
<dbReference type="Pfam" id="PF00069">
    <property type="entry name" value="Pkinase"/>
    <property type="match status" value="1"/>
</dbReference>
<evidence type="ECO:0000313" key="8">
    <source>
        <dbReference type="Proteomes" id="UP000419144"/>
    </source>
</evidence>
<dbReference type="PROSITE" id="PS00107">
    <property type="entry name" value="PROTEIN_KINASE_ATP"/>
    <property type="match status" value="1"/>
</dbReference>
<protein>
    <recommendedName>
        <fullName evidence="1">non-specific serine/threonine protein kinase</fullName>
        <ecNumber evidence="1">2.7.11.1</ecNumber>
    </recommendedName>
</protein>
<proteinExistence type="predicted"/>
<comment type="caution">
    <text evidence="7">The sequence shown here is derived from an EMBL/GenBank/DDBJ whole genome shotgun (WGS) entry which is preliminary data.</text>
</comment>